<dbReference type="Proteomes" id="UP001597229">
    <property type="component" value="Unassembled WGS sequence"/>
</dbReference>
<keyword evidence="3" id="KW-1185">Reference proteome</keyword>
<evidence type="ECO:0000313" key="3">
    <source>
        <dbReference type="Proteomes" id="UP001597229"/>
    </source>
</evidence>
<dbReference type="RefSeq" id="WP_367919129.1">
    <property type="nucleotide sequence ID" value="NZ_BAABAC010000018.1"/>
</dbReference>
<evidence type="ECO:0000313" key="2">
    <source>
        <dbReference type="EMBL" id="MFD1250399.1"/>
    </source>
</evidence>
<sequence>MPEHLAHLLHASVDDLAVPHPDAHAIAARGRSMRTRRRVGAALVAAAAVAAIGVGAAVVHDIAGDRRSDSDRIAQQPHPGRAYDARGAWIAGDRITVGDATVRLPGAISLAQTSVGVVAQVTRPKGASSWILIDPTGAQTRLSIPSTVNHVEGDPSQPRVAWLEPGDDELTAHIWDVAADREVDATGQPSSGTRAGEVGPVVRAPILDGDDVYWTDDEGVSRHIVWRGRPEIRADRYSYASVRSGIATVRDGERWLVWDMAGERVVRRLDAGIGDADVSPDGRHLLLRIDSGATPSVVVEPTGGGAAVRLPGLTGISAWTRDGHVVGQVAGEPTVRTCAVDGSCVDRPADGLDAAAPLVLVADYLMVG</sequence>
<keyword evidence="1" id="KW-0812">Transmembrane</keyword>
<dbReference type="SUPFAM" id="SSF69304">
    <property type="entry name" value="Tricorn protease N-terminal domain"/>
    <property type="match status" value="1"/>
</dbReference>
<organism evidence="2 3">
    <name type="scientific">Nocardioides ginsengisoli</name>
    <dbReference type="NCBI Taxonomy" id="363868"/>
    <lineage>
        <taxon>Bacteria</taxon>
        <taxon>Bacillati</taxon>
        <taxon>Actinomycetota</taxon>
        <taxon>Actinomycetes</taxon>
        <taxon>Propionibacteriales</taxon>
        <taxon>Nocardioidaceae</taxon>
        <taxon>Nocardioides</taxon>
    </lineage>
</organism>
<gene>
    <name evidence="2" type="ORF">ACFQ3F_21585</name>
</gene>
<feature type="transmembrane region" description="Helical" evidence="1">
    <location>
        <begin position="39"/>
        <end position="59"/>
    </location>
</feature>
<protein>
    <recommendedName>
        <fullName evidence="4">WD40 repeat domain-containing protein</fullName>
    </recommendedName>
</protein>
<evidence type="ECO:0008006" key="4">
    <source>
        <dbReference type="Google" id="ProtNLM"/>
    </source>
</evidence>
<proteinExistence type="predicted"/>
<reference evidence="3" key="1">
    <citation type="journal article" date="2019" name="Int. J. Syst. Evol. Microbiol.">
        <title>The Global Catalogue of Microorganisms (GCM) 10K type strain sequencing project: providing services to taxonomists for standard genome sequencing and annotation.</title>
        <authorList>
            <consortium name="The Broad Institute Genomics Platform"/>
            <consortium name="The Broad Institute Genome Sequencing Center for Infectious Disease"/>
            <person name="Wu L."/>
            <person name="Ma J."/>
        </authorList>
    </citation>
    <scope>NUCLEOTIDE SEQUENCE [LARGE SCALE GENOMIC DNA]</scope>
    <source>
        <strain evidence="3">CCUG 52478</strain>
    </source>
</reference>
<dbReference type="EMBL" id="JBHTLX010000024">
    <property type="protein sequence ID" value="MFD1250399.1"/>
    <property type="molecule type" value="Genomic_DNA"/>
</dbReference>
<accession>A0ABW3W5T9</accession>
<keyword evidence="1" id="KW-0472">Membrane</keyword>
<name>A0ABW3W5T9_9ACTN</name>
<keyword evidence="1" id="KW-1133">Transmembrane helix</keyword>
<evidence type="ECO:0000256" key="1">
    <source>
        <dbReference type="SAM" id="Phobius"/>
    </source>
</evidence>
<comment type="caution">
    <text evidence="2">The sequence shown here is derived from an EMBL/GenBank/DDBJ whole genome shotgun (WGS) entry which is preliminary data.</text>
</comment>